<evidence type="ECO:0000313" key="1">
    <source>
        <dbReference type="EMBL" id="KAH9288247.1"/>
    </source>
</evidence>
<accession>A0AA38C1L2</accession>
<dbReference type="AlphaFoldDB" id="A0AA38C1L2"/>
<dbReference type="Pfam" id="PF02704">
    <property type="entry name" value="GASA"/>
    <property type="match status" value="1"/>
</dbReference>
<gene>
    <name evidence="1" type="ORF">KI387_032364</name>
</gene>
<feature type="non-terminal residue" evidence="1">
    <location>
        <position position="1"/>
    </location>
</feature>
<dbReference type="Proteomes" id="UP000824469">
    <property type="component" value="Unassembled WGS sequence"/>
</dbReference>
<protein>
    <submittedName>
        <fullName evidence="1">Uncharacterized protein</fullName>
    </submittedName>
</protein>
<dbReference type="InterPro" id="IPR003854">
    <property type="entry name" value="GASA"/>
</dbReference>
<organism evidence="1 2">
    <name type="scientific">Taxus chinensis</name>
    <name type="common">Chinese yew</name>
    <name type="synonym">Taxus wallichiana var. chinensis</name>
    <dbReference type="NCBI Taxonomy" id="29808"/>
    <lineage>
        <taxon>Eukaryota</taxon>
        <taxon>Viridiplantae</taxon>
        <taxon>Streptophyta</taxon>
        <taxon>Embryophyta</taxon>
        <taxon>Tracheophyta</taxon>
        <taxon>Spermatophyta</taxon>
        <taxon>Pinopsida</taxon>
        <taxon>Pinidae</taxon>
        <taxon>Conifers II</taxon>
        <taxon>Cupressales</taxon>
        <taxon>Taxaceae</taxon>
        <taxon>Taxus</taxon>
    </lineage>
</organism>
<comment type="caution">
    <text evidence="1">The sequence shown here is derived from an EMBL/GenBank/DDBJ whole genome shotgun (WGS) entry which is preliminary data.</text>
</comment>
<name>A0AA38C1L2_TAXCH</name>
<reference evidence="1 2" key="1">
    <citation type="journal article" date="2021" name="Nat. Plants">
        <title>The Taxus genome provides insights into paclitaxel biosynthesis.</title>
        <authorList>
            <person name="Xiong X."/>
            <person name="Gou J."/>
            <person name="Liao Q."/>
            <person name="Li Y."/>
            <person name="Zhou Q."/>
            <person name="Bi G."/>
            <person name="Li C."/>
            <person name="Du R."/>
            <person name="Wang X."/>
            <person name="Sun T."/>
            <person name="Guo L."/>
            <person name="Liang H."/>
            <person name="Lu P."/>
            <person name="Wu Y."/>
            <person name="Zhang Z."/>
            <person name="Ro D.K."/>
            <person name="Shang Y."/>
            <person name="Huang S."/>
            <person name="Yan J."/>
        </authorList>
    </citation>
    <scope>NUCLEOTIDE SEQUENCE [LARGE SCALE GENOMIC DNA]</scope>
    <source>
        <strain evidence="1">Ta-2019</strain>
    </source>
</reference>
<evidence type="ECO:0000313" key="2">
    <source>
        <dbReference type="Proteomes" id="UP000824469"/>
    </source>
</evidence>
<feature type="non-terminal residue" evidence="1">
    <location>
        <position position="69"/>
    </location>
</feature>
<proteinExistence type="predicted"/>
<keyword evidence="2" id="KW-1185">Reference proteome</keyword>
<dbReference type="EMBL" id="JAHRHJ020003813">
    <property type="protein sequence ID" value="KAH9288247.1"/>
    <property type="molecule type" value="Genomic_DNA"/>
</dbReference>
<sequence>VQAYGVEKDVSLQRQLLQTGDAGGTVDCQSKCNGRCAVAGKPDACMHFCLMCCNRCKCVAPGTKGFTPG</sequence>